<accession>A0A9N9JXS0</accession>
<feature type="non-terminal residue" evidence="3">
    <location>
        <position position="1"/>
    </location>
</feature>
<evidence type="ECO:0000259" key="2">
    <source>
        <dbReference type="Pfam" id="PF10551"/>
    </source>
</evidence>
<dbReference type="AlphaFoldDB" id="A0A9N9JXS0"/>
<keyword evidence="4" id="KW-1185">Reference proteome</keyword>
<dbReference type="PANTHER" id="PTHR47718">
    <property type="entry name" value="OS01G0519700 PROTEIN"/>
    <property type="match status" value="1"/>
</dbReference>
<evidence type="ECO:0000313" key="3">
    <source>
        <dbReference type="EMBL" id="CAG8802597.1"/>
    </source>
</evidence>
<name>A0A9N9JXS0_9GLOM</name>
<feature type="compositionally biased region" description="Basic and acidic residues" evidence="1">
    <location>
        <begin position="52"/>
        <end position="64"/>
    </location>
</feature>
<dbReference type="InterPro" id="IPR018289">
    <property type="entry name" value="MULE_transposase_dom"/>
</dbReference>
<feature type="region of interest" description="Disordered" evidence="1">
    <location>
        <begin position="45"/>
        <end position="71"/>
    </location>
</feature>
<reference evidence="3" key="1">
    <citation type="submission" date="2021-06" db="EMBL/GenBank/DDBJ databases">
        <authorList>
            <person name="Kallberg Y."/>
            <person name="Tangrot J."/>
            <person name="Rosling A."/>
        </authorList>
    </citation>
    <scope>NUCLEOTIDE SEQUENCE</scope>
    <source>
        <strain evidence="3">FL966</strain>
    </source>
</reference>
<sequence>MEQLFDYDNVSDYLSGYDEINAEKNDTDDHNDAIQVTVDSFAKQNAGVHQPKKVEDIDLHRDSSSRSNNLQPKVLFTDDDPAMIAAVHVSYPQTWHMLCIYHLLENVKKKARAKLRARYYDMLTKYELCYSYLEKLYNSRTSWAKYSVAKVFTAGMESTQRVESIIGVIKKHVDHGTLLKELVNVIEQELEKEA</sequence>
<dbReference type="Pfam" id="PF10551">
    <property type="entry name" value="MULE"/>
    <property type="match status" value="1"/>
</dbReference>
<dbReference type="OrthoDB" id="2443707at2759"/>
<dbReference type="PANTHER" id="PTHR47718:SF7">
    <property type="entry name" value="PROTEIN FAR1-RELATED SEQUENCE"/>
    <property type="match status" value="1"/>
</dbReference>
<dbReference type="Proteomes" id="UP000789759">
    <property type="component" value="Unassembled WGS sequence"/>
</dbReference>
<comment type="caution">
    <text evidence="3">The sequence shown here is derived from an EMBL/GenBank/DDBJ whole genome shotgun (WGS) entry which is preliminary data.</text>
</comment>
<evidence type="ECO:0000256" key="1">
    <source>
        <dbReference type="SAM" id="MobiDB-lite"/>
    </source>
</evidence>
<feature type="domain" description="MULE transposase" evidence="2">
    <location>
        <begin position="67"/>
        <end position="106"/>
    </location>
</feature>
<organism evidence="3 4">
    <name type="scientific">Cetraspora pellucida</name>
    <dbReference type="NCBI Taxonomy" id="1433469"/>
    <lineage>
        <taxon>Eukaryota</taxon>
        <taxon>Fungi</taxon>
        <taxon>Fungi incertae sedis</taxon>
        <taxon>Mucoromycota</taxon>
        <taxon>Glomeromycotina</taxon>
        <taxon>Glomeromycetes</taxon>
        <taxon>Diversisporales</taxon>
        <taxon>Gigasporaceae</taxon>
        <taxon>Cetraspora</taxon>
    </lineage>
</organism>
<protein>
    <submittedName>
        <fullName evidence="3">13499_t:CDS:1</fullName>
    </submittedName>
</protein>
<evidence type="ECO:0000313" key="4">
    <source>
        <dbReference type="Proteomes" id="UP000789759"/>
    </source>
</evidence>
<gene>
    <name evidence="3" type="ORF">CPELLU_LOCUS17831</name>
</gene>
<proteinExistence type="predicted"/>
<dbReference type="EMBL" id="CAJVQA010032041">
    <property type="protein sequence ID" value="CAG8802597.1"/>
    <property type="molecule type" value="Genomic_DNA"/>
</dbReference>